<keyword evidence="10" id="KW-1185">Reference proteome</keyword>
<gene>
    <name evidence="9" type="ORF">LACBIDRAFT_301272</name>
</gene>
<dbReference type="PROSITE" id="PS50002">
    <property type="entry name" value="SH3"/>
    <property type="match status" value="1"/>
</dbReference>
<dbReference type="Proteomes" id="UP000001194">
    <property type="component" value="Unassembled WGS sequence"/>
</dbReference>
<dbReference type="InterPro" id="IPR023578">
    <property type="entry name" value="Ras_GEF_dom_sf"/>
</dbReference>
<evidence type="ECO:0000256" key="5">
    <source>
        <dbReference type="SAM" id="MobiDB-lite"/>
    </source>
</evidence>
<sequence>MRSNSLRQSLRLNIEPSSCNSESPILMVSPCSSRIGVGSAGTTPASSPGVIICSVLCLYDFDSDGPDLLPFRKSEILEVVKQETTGWWAAMRKNGDVVGWIPEAFVIPLAKEMAERLRRVCQESRIYEYEAENLSNPAPVSQLHEPGVLSSSTHRRRPEERRRASSPLLPSHHAPQQPQDDLHPCETLKHNSLAPPPQPIGPQPPPSPSEPMPQPPLRSAPLNGYASLLPTDQVENRPRPGLFSSRSLRRHQITLDDHTTLSELSMVLGPTNTGGSDRIASPDIACSSEVLSQHSRSSKVRRRNESHDARFPNSSFQLVGNIPRYLRSTHSDQLDLDCDGNVRSGTLVAMIEKLTTESVAQDLSIPFSTMFLATFRTITTPDILFELLLERFRMSPPKNLSPADVGDWKSRYLLPTRKRVLDLFIAWLEQYHLLEEEPHIARHLTDFLLSSVTPVFPEEASNILQKIEHLTFSVPHSATLLVSPRKPRKSKAYKNDLLKMDYIDVAEQLALLEFQLYARVSSQECLAYAKTQSGDEVAKLNVFCSTHDKVGAWVKSSILSNGMLVKRADTIDFWIKVAEKSRQLNNIASMSAIIIALSSVVITQLHFTWAHVGRKSHLDVLLRFNDPSGGFAGYRNLLQTIEGPCVPFVGMFLADIVRIREQFSDPPGRFCFLQRQRWYETVSTMLKHQKHPYDIPFSQPTTTFIQNRLEEGISKEQTWFWKTSQRVQQSELAHADIRKGLEAAGF</sequence>
<dbReference type="SUPFAM" id="SSF50044">
    <property type="entry name" value="SH3-domain"/>
    <property type="match status" value="1"/>
</dbReference>
<dbReference type="CDD" id="cd06224">
    <property type="entry name" value="REM"/>
    <property type="match status" value="1"/>
</dbReference>
<evidence type="ECO:0000259" key="7">
    <source>
        <dbReference type="PROSITE" id="PS50009"/>
    </source>
</evidence>
<feature type="domain" description="SH3" evidence="6">
    <location>
        <begin position="50"/>
        <end position="111"/>
    </location>
</feature>
<dbReference type="InterPro" id="IPR036028">
    <property type="entry name" value="SH3-like_dom_sf"/>
</dbReference>
<dbReference type="InterPro" id="IPR001452">
    <property type="entry name" value="SH3_domain"/>
</dbReference>
<evidence type="ECO:0000259" key="8">
    <source>
        <dbReference type="PROSITE" id="PS50212"/>
    </source>
</evidence>
<reference evidence="9 10" key="1">
    <citation type="journal article" date="2008" name="Nature">
        <title>The genome of Laccaria bicolor provides insights into mycorrhizal symbiosis.</title>
        <authorList>
            <person name="Martin F."/>
            <person name="Aerts A."/>
            <person name="Ahren D."/>
            <person name="Brun A."/>
            <person name="Danchin E.G.J."/>
            <person name="Duchaussoy F."/>
            <person name="Gibon J."/>
            <person name="Kohler A."/>
            <person name="Lindquist E."/>
            <person name="Pereda V."/>
            <person name="Salamov A."/>
            <person name="Shapiro H.J."/>
            <person name="Wuyts J."/>
            <person name="Blaudez D."/>
            <person name="Buee M."/>
            <person name="Brokstein P."/>
            <person name="Canbaeck B."/>
            <person name="Cohen D."/>
            <person name="Courty P.E."/>
            <person name="Coutinho P.M."/>
            <person name="Delaruelle C."/>
            <person name="Detter J.C."/>
            <person name="Deveau A."/>
            <person name="DiFazio S."/>
            <person name="Duplessis S."/>
            <person name="Fraissinet-Tachet L."/>
            <person name="Lucic E."/>
            <person name="Frey-Klett P."/>
            <person name="Fourrey C."/>
            <person name="Feussner I."/>
            <person name="Gay G."/>
            <person name="Grimwood J."/>
            <person name="Hoegger P.J."/>
            <person name="Jain P."/>
            <person name="Kilaru S."/>
            <person name="Labbe J."/>
            <person name="Lin Y.C."/>
            <person name="Legue V."/>
            <person name="Le Tacon F."/>
            <person name="Marmeisse R."/>
            <person name="Melayah D."/>
            <person name="Montanini B."/>
            <person name="Muratet M."/>
            <person name="Nehls U."/>
            <person name="Niculita-Hirzel H."/>
            <person name="Oudot-Le Secq M.P."/>
            <person name="Peter M."/>
            <person name="Quesneville H."/>
            <person name="Rajashekar B."/>
            <person name="Reich M."/>
            <person name="Rouhier N."/>
            <person name="Schmutz J."/>
            <person name="Yin T."/>
            <person name="Chalot M."/>
            <person name="Henrissat B."/>
            <person name="Kuees U."/>
            <person name="Lucas S."/>
            <person name="Van de Peer Y."/>
            <person name="Podila G.K."/>
            <person name="Polle A."/>
            <person name="Pukkila P.J."/>
            <person name="Richardson P.M."/>
            <person name="Rouze P."/>
            <person name="Sanders I.R."/>
            <person name="Stajich J.E."/>
            <person name="Tunlid A."/>
            <person name="Tuskan G."/>
            <person name="Grigoriev I.V."/>
        </authorList>
    </citation>
    <scope>NUCLEOTIDE SEQUENCE [LARGE SCALE GENOMIC DNA]</scope>
    <source>
        <strain evidence="10">S238N-H82 / ATCC MYA-4686</strain>
    </source>
</reference>
<feature type="region of interest" description="Disordered" evidence="5">
    <location>
        <begin position="229"/>
        <end position="248"/>
    </location>
</feature>
<dbReference type="AlphaFoldDB" id="B0CRR8"/>
<dbReference type="InterPro" id="IPR008937">
    <property type="entry name" value="Ras-like_GEF"/>
</dbReference>
<dbReference type="PANTHER" id="PTHR23113:SF368">
    <property type="entry name" value="CELL DIVISION CONTROL PROTEIN 25"/>
    <property type="match status" value="1"/>
</dbReference>
<evidence type="ECO:0000256" key="2">
    <source>
        <dbReference type="ARBA" id="ARBA00022658"/>
    </source>
</evidence>
<feature type="region of interest" description="Disordered" evidence="5">
    <location>
        <begin position="137"/>
        <end position="224"/>
    </location>
</feature>
<name>B0CRR8_LACBS</name>
<dbReference type="GO" id="GO:0005085">
    <property type="term" value="F:guanyl-nucleotide exchange factor activity"/>
    <property type="evidence" value="ECO:0007669"/>
    <property type="project" value="UniProtKB-KW"/>
</dbReference>
<dbReference type="InParanoid" id="B0CRR8"/>
<dbReference type="RefSeq" id="XP_001874080.1">
    <property type="nucleotide sequence ID" value="XM_001874045.1"/>
</dbReference>
<protein>
    <submittedName>
        <fullName evidence="9">Predicted protein</fullName>
    </submittedName>
</protein>
<accession>B0CRR8</accession>
<feature type="compositionally biased region" description="Basic and acidic residues" evidence="5">
    <location>
        <begin position="180"/>
        <end position="189"/>
    </location>
</feature>
<dbReference type="SMART" id="SM00229">
    <property type="entry name" value="RasGEFN"/>
    <property type="match status" value="1"/>
</dbReference>
<dbReference type="GO" id="GO:0007265">
    <property type="term" value="P:Ras protein signal transduction"/>
    <property type="evidence" value="ECO:0007669"/>
    <property type="project" value="TreeGrafter"/>
</dbReference>
<dbReference type="SMART" id="SM00147">
    <property type="entry name" value="RasGEF"/>
    <property type="match status" value="1"/>
</dbReference>
<dbReference type="InterPro" id="IPR000651">
    <property type="entry name" value="Ras-like_Gua-exchang_fac_N"/>
</dbReference>
<dbReference type="HOGENOM" id="CLU_002632_1_1_1"/>
<dbReference type="Gene3D" id="2.30.30.40">
    <property type="entry name" value="SH3 Domains"/>
    <property type="match status" value="1"/>
</dbReference>
<dbReference type="GeneID" id="6069655"/>
<dbReference type="InterPro" id="IPR001895">
    <property type="entry name" value="RASGEF_cat_dom"/>
</dbReference>
<organism evidence="10">
    <name type="scientific">Laccaria bicolor (strain S238N-H82 / ATCC MYA-4686)</name>
    <name type="common">Bicoloured deceiver</name>
    <name type="synonym">Laccaria laccata var. bicolor</name>
    <dbReference type="NCBI Taxonomy" id="486041"/>
    <lineage>
        <taxon>Eukaryota</taxon>
        <taxon>Fungi</taxon>
        <taxon>Dikarya</taxon>
        <taxon>Basidiomycota</taxon>
        <taxon>Agaricomycotina</taxon>
        <taxon>Agaricomycetes</taxon>
        <taxon>Agaricomycetidae</taxon>
        <taxon>Agaricales</taxon>
        <taxon>Agaricineae</taxon>
        <taxon>Hydnangiaceae</taxon>
        <taxon>Laccaria</taxon>
    </lineage>
</organism>
<feature type="domain" description="N-terminal Ras-GEF" evidence="8">
    <location>
        <begin position="338"/>
        <end position="471"/>
    </location>
</feature>
<dbReference type="GO" id="GO:0005886">
    <property type="term" value="C:plasma membrane"/>
    <property type="evidence" value="ECO:0007669"/>
    <property type="project" value="TreeGrafter"/>
</dbReference>
<dbReference type="EMBL" id="DS547091">
    <property type="protein sequence ID" value="EDR15872.1"/>
    <property type="molecule type" value="Genomic_DNA"/>
</dbReference>
<evidence type="ECO:0000256" key="1">
    <source>
        <dbReference type="ARBA" id="ARBA00022443"/>
    </source>
</evidence>
<dbReference type="Pfam" id="PF00018">
    <property type="entry name" value="SH3_1"/>
    <property type="match status" value="1"/>
</dbReference>
<keyword evidence="1 4" id="KW-0728">SH3 domain</keyword>
<evidence type="ECO:0000313" key="9">
    <source>
        <dbReference type="EMBL" id="EDR15872.1"/>
    </source>
</evidence>
<dbReference type="SUPFAM" id="SSF48366">
    <property type="entry name" value="Ras GEF"/>
    <property type="match status" value="1"/>
</dbReference>
<evidence type="ECO:0000256" key="4">
    <source>
        <dbReference type="PROSITE-ProRule" id="PRU00192"/>
    </source>
</evidence>
<dbReference type="InterPro" id="IPR036964">
    <property type="entry name" value="RASGEF_cat_dom_sf"/>
</dbReference>
<feature type="compositionally biased region" description="Pro residues" evidence="5">
    <location>
        <begin position="194"/>
        <end position="218"/>
    </location>
</feature>
<dbReference type="PROSITE" id="PS50212">
    <property type="entry name" value="RASGEF_NTER"/>
    <property type="match status" value="1"/>
</dbReference>
<feature type="domain" description="Ras-GEF" evidence="7">
    <location>
        <begin position="501"/>
        <end position="730"/>
    </location>
</feature>
<dbReference type="PROSITE" id="PS50009">
    <property type="entry name" value="RASGEF_CAT"/>
    <property type="match status" value="1"/>
</dbReference>
<keyword evidence="2 3" id="KW-0344">Guanine-nucleotide releasing factor</keyword>
<dbReference type="Gene3D" id="1.20.870.10">
    <property type="entry name" value="Son of sevenless (SoS) protein Chain: S domain 1"/>
    <property type="match status" value="1"/>
</dbReference>
<evidence type="ECO:0000256" key="3">
    <source>
        <dbReference type="PROSITE-ProRule" id="PRU00168"/>
    </source>
</evidence>
<dbReference type="Pfam" id="PF00618">
    <property type="entry name" value="RasGEF_N"/>
    <property type="match status" value="1"/>
</dbReference>
<dbReference type="SMART" id="SM00326">
    <property type="entry name" value="SH3"/>
    <property type="match status" value="1"/>
</dbReference>
<dbReference type="KEGG" id="lbc:LACBIDRAFT_301272"/>
<dbReference type="Pfam" id="PF00617">
    <property type="entry name" value="RasGEF"/>
    <property type="match status" value="1"/>
</dbReference>
<dbReference type="Gene3D" id="1.10.840.10">
    <property type="entry name" value="Ras guanine-nucleotide exchange factors catalytic domain"/>
    <property type="match status" value="1"/>
</dbReference>
<proteinExistence type="predicted"/>
<dbReference type="OrthoDB" id="10255964at2759"/>
<evidence type="ECO:0000313" key="10">
    <source>
        <dbReference type="Proteomes" id="UP000001194"/>
    </source>
</evidence>
<dbReference type="PANTHER" id="PTHR23113">
    <property type="entry name" value="GUANINE NUCLEOTIDE EXCHANGE FACTOR"/>
    <property type="match status" value="1"/>
</dbReference>
<evidence type="ECO:0000259" key="6">
    <source>
        <dbReference type="PROSITE" id="PS50002"/>
    </source>
</evidence>
<dbReference type="STRING" id="486041.B0CRR8"/>